<dbReference type="EMBL" id="PDDY01000001">
    <property type="protein sequence ID" value="PEH41966.1"/>
    <property type="molecule type" value="Genomic_DNA"/>
</dbReference>
<dbReference type="InterPro" id="IPR011992">
    <property type="entry name" value="EF-hand-dom_pair"/>
</dbReference>
<evidence type="ECO:0000313" key="3">
    <source>
        <dbReference type="EMBL" id="PEH41966.1"/>
    </source>
</evidence>
<reference evidence="3" key="2">
    <citation type="submission" date="2017-09" db="EMBL/GenBank/DDBJ databases">
        <title>FDA dAtabase for Regulatory Grade micrObial Sequences (FDA-ARGOS): Supporting development and validation of Infectious Disease Dx tests.</title>
        <authorList>
            <person name="Minogue T."/>
            <person name="Wolcott M."/>
            <person name="Wasieloski L."/>
            <person name="Aguilar W."/>
            <person name="Moore D."/>
            <person name="Tallon L.J."/>
            <person name="Sadzewicz L."/>
            <person name="Ott S."/>
            <person name="Zhao X."/>
            <person name="Nagaraj S."/>
            <person name="Vavikolanu K."/>
            <person name="Aluvathingal J."/>
            <person name="Nadendla S."/>
            <person name="Sichtig H."/>
        </authorList>
    </citation>
    <scope>NUCLEOTIDE SEQUENCE</scope>
    <source>
        <strain evidence="3">FDAARGOS_390</strain>
    </source>
</reference>
<dbReference type="Proteomes" id="UP001059745">
    <property type="component" value="Chromosome 2"/>
</dbReference>
<sequence length="132" mass="14181">MKIMKWMVVALAGGFSLANVAMANGYDDLPKPPPPPGGWAQPEKQSERSVTADVDRQVTERFTAANGGDANGTLSKQQAKAAGWGLVSDHFSEIDRAGSGYVRLNDVLDFMSQRTPQRVMRMRNAAKAGGNS</sequence>
<dbReference type="Proteomes" id="UP000220629">
    <property type="component" value="Unassembled WGS sequence"/>
</dbReference>
<accession>A0A2A7SEI8</accession>
<feature type="region of interest" description="Disordered" evidence="1">
    <location>
        <begin position="26"/>
        <end position="51"/>
    </location>
</feature>
<proteinExistence type="predicted"/>
<gene>
    <name evidence="3" type="ORF">CRM94_07290</name>
    <name evidence="4" type="ORF">NYZ96_29675</name>
</gene>
<evidence type="ECO:0000256" key="1">
    <source>
        <dbReference type="SAM" id="MobiDB-lite"/>
    </source>
</evidence>
<evidence type="ECO:0000256" key="2">
    <source>
        <dbReference type="SAM" id="SignalP"/>
    </source>
</evidence>
<organism evidence="3 5">
    <name type="scientific">Burkholderia gladioli</name>
    <name type="common">Pseudomonas marginata</name>
    <name type="synonym">Phytomonas marginata</name>
    <dbReference type="NCBI Taxonomy" id="28095"/>
    <lineage>
        <taxon>Bacteria</taxon>
        <taxon>Pseudomonadati</taxon>
        <taxon>Pseudomonadota</taxon>
        <taxon>Betaproteobacteria</taxon>
        <taxon>Burkholderiales</taxon>
        <taxon>Burkholderiaceae</taxon>
        <taxon>Burkholderia</taxon>
    </lineage>
</organism>
<reference evidence="5" key="1">
    <citation type="submission" date="2017-09" db="EMBL/GenBank/DDBJ databases">
        <title>FDA dAtabase for Regulatory Grade micrObial Sequences (FDA-ARGOS): Supporting development and validation of Infectious Disease Dx tests.</title>
        <authorList>
            <person name="Minogue T."/>
            <person name="Wolcott M."/>
            <person name="Wasieloski L."/>
            <person name="Aguilar W."/>
            <person name="Moore D."/>
            <person name="Tallon L."/>
            <person name="Sadzewicz L."/>
            <person name="Ott S."/>
            <person name="Zhao X."/>
            <person name="Nagaraj S."/>
            <person name="Vavikolanu K."/>
            <person name="Aluvathingal J."/>
            <person name="Nadendla S."/>
            <person name="Sichtig H."/>
        </authorList>
    </citation>
    <scope>NUCLEOTIDE SEQUENCE [LARGE SCALE GENOMIC DNA]</scope>
    <source>
        <strain evidence="5">FDAARGOS_390</strain>
    </source>
</reference>
<reference evidence="4" key="3">
    <citation type="submission" date="2022-09" db="EMBL/GenBank/DDBJ databases">
        <title>Genomic of Burkholderia gladioli.</title>
        <authorList>
            <person name="Wu H."/>
        </authorList>
    </citation>
    <scope>NUCLEOTIDE SEQUENCE</scope>
    <source>
        <strain evidence="4">ZN-S4</strain>
    </source>
</reference>
<protein>
    <recommendedName>
        <fullName evidence="6">EF-hand domain-containing protein</fullName>
    </recommendedName>
</protein>
<dbReference type="EMBL" id="CP104215">
    <property type="protein sequence ID" value="UWX72596.1"/>
    <property type="molecule type" value="Genomic_DNA"/>
</dbReference>
<keyword evidence="2" id="KW-0732">Signal</keyword>
<feature type="chain" id="PRO_5012676183" description="EF-hand domain-containing protein" evidence="2">
    <location>
        <begin position="24"/>
        <end position="132"/>
    </location>
</feature>
<evidence type="ECO:0000313" key="4">
    <source>
        <dbReference type="EMBL" id="UWX72596.1"/>
    </source>
</evidence>
<feature type="signal peptide" evidence="2">
    <location>
        <begin position="1"/>
        <end position="23"/>
    </location>
</feature>
<dbReference type="AlphaFoldDB" id="A0A2A7SEI8"/>
<evidence type="ECO:0000313" key="5">
    <source>
        <dbReference type="Proteomes" id="UP000220629"/>
    </source>
</evidence>
<name>A0A2A7SEI8_BURGA</name>
<evidence type="ECO:0008006" key="6">
    <source>
        <dbReference type="Google" id="ProtNLM"/>
    </source>
</evidence>
<dbReference type="SUPFAM" id="SSF47473">
    <property type="entry name" value="EF-hand"/>
    <property type="match status" value="1"/>
</dbReference>